<protein>
    <submittedName>
        <fullName evidence="3">DNA-binding protein</fullName>
    </submittedName>
</protein>
<organism evidence="3 4">
    <name type="scientific">Pseudopedobacter saltans</name>
    <dbReference type="NCBI Taxonomy" id="151895"/>
    <lineage>
        <taxon>Bacteria</taxon>
        <taxon>Pseudomonadati</taxon>
        <taxon>Bacteroidota</taxon>
        <taxon>Sphingobacteriia</taxon>
        <taxon>Sphingobacteriales</taxon>
        <taxon>Sphingobacteriaceae</taxon>
        <taxon>Pseudopedobacter</taxon>
    </lineage>
</organism>
<dbReference type="Proteomes" id="UP000249645">
    <property type="component" value="Unassembled WGS sequence"/>
</dbReference>
<sequence length="177" mass="20647">MEITIIQSRIYNVRGHKVMLDFDLAELYQTETKYLKRAVRSNLKRFPSDFMFELTKDEFENLRCNFSTSKRGGTRYMPFAFAEHGVTMLASVLNSDKAIDMNIAIVRAFVSLRQLATAQSDFVSQLKMVKDELAQRIDMHDAQLAQIYEAIENMLDEQSDKKGKEQTWENRKRIGFK</sequence>
<proteinExistence type="predicted"/>
<evidence type="ECO:0000313" key="4">
    <source>
        <dbReference type="Proteomes" id="UP000249645"/>
    </source>
</evidence>
<name>A0A2W5FBV3_9SPHI</name>
<gene>
    <name evidence="3" type="ORF">DI598_00640</name>
</gene>
<feature type="domain" description="KilA-N DNA-binding" evidence="2">
    <location>
        <begin position="9"/>
        <end position="92"/>
    </location>
</feature>
<evidence type="ECO:0000259" key="2">
    <source>
        <dbReference type="Pfam" id="PF10543"/>
    </source>
</evidence>
<keyword evidence="3" id="KW-0238">DNA-binding</keyword>
<dbReference type="EMBL" id="QFOI01000004">
    <property type="protein sequence ID" value="PZP52443.1"/>
    <property type="molecule type" value="Genomic_DNA"/>
</dbReference>
<dbReference type="Pfam" id="PF10543">
    <property type="entry name" value="ORF6N"/>
    <property type="match status" value="1"/>
</dbReference>
<dbReference type="AlphaFoldDB" id="A0A2W5FBV3"/>
<accession>A0A2W5FBV3</accession>
<reference evidence="3 4" key="1">
    <citation type="submission" date="2017-11" db="EMBL/GenBank/DDBJ databases">
        <title>Infants hospitalized years apart are colonized by the same room-sourced microbial strains.</title>
        <authorList>
            <person name="Brooks B."/>
            <person name="Olm M.R."/>
            <person name="Firek B.A."/>
            <person name="Baker R."/>
            <person name="Thomas B.C."/>
            <person name="Morowitz M.J."/>
            <person name="Banfield J.F."/>
        </authorList>
    </citation>
    <scope>NUCLEOTIDE SEQUENCE [LARGE SCALE GENOMIC DNA]</scope>
    <source>
        <strain evidence="3">S2_009_000_R2_76</strain>
    </source>
</reference>
<dbReference type="GO" id="GO:0003677">
    <property type="term" value="F:DNA binding"/>
    <property type="evidence" value="ECO:0007669"/>
    <property type="project" value="UniProtKB-KW"/>
</dbReference>
<comment type="caution">
    <text evidence="3">The sequence shown here is derived from an EMBL/GenBank/DDBJ whole genome shotgun (WGS) entry which is preliminary data.</text>
</comment>
<feature type="region of interest" description="Disordered" evidence="1">
    <location>
        <begin position="158"/>
        <end position="177"/>
    </location>
</feature>
<evidence type="ECO:0000313" key="3">
    <source>
        <dbReference type="EMBL" id="PZP52443.1"/>
    </source>
</evidence>
<dbReference type="InterPro" id="IPR018873">
    <property type="entry name" value="KilA-N_DNA-bd_domain"/>
</dbReference>
<evidence type="ECO:0000256" key="1">
    <source>
        <dbReference type="SAM" id="MobiDB-lite"/>
    </source>
</evidence>